<evidence type="ECO:0000256" key="1">
    <source>
        <dbReference type="SAM" id="MobiDB-lite"/>
    </source>
</evidence>
<evidence type="ECO:0000259" key="3">
    <source>
        <dbReference type="Pfam" id="PF03983"/>
    </source>
</evidence>
<feature type="domain" description="SLA1 homology" evidence="3">
    <location>
        <begin position="20"/>
        <end position="73"/>
    </location>
</feature>
<protein>
    <recommendedName>
        <fullName evidence="3">SLA1 homology domain-containing protein</fullName>
    </recommendedName>
</protein>
<organism evidence="4 5">
    <name type="scientific">Blastopirellula marina</name>
    <dbReference type="NCBI Taxonomy" id="124"/>
    <lineage>
        <taxon>Bacteria</taxon>
        <taxon>Pseudomonadati</taxon>
        <taxon>Planctomycetota</taxon>
        <taxon>Planctomycetia</taxon>
        <taxon>Pirellulales</taxon>
        <taxon>Pirellulaceae</taxon>
        <taxon>Blastopirellula</taxon>
    </lineage>
</organism>
<dbReference type="GO" id="GO:0042802">
    <property type="term" value="F:identical protein binding"/>
    <property type="evidence" value="ECO:0007669"/>
    <property type="project" value="InterPro"/>
</dbReference>
<evidence type="ECO:0000313" key="4">
    <source>
        <dbReference type="EMBL" id="PQO47949.1"/>
    </source>
</evidence>
<evidence type="ECO:0000256" key="2">
    <source>
        <dbReference type="SAM" id="SignalP"/>
    </source>
</evidence>
<dbReference type="GO" id="GO:0008092">
    <property type="term" value="F:cytoskeletal protein binding"/>
    <property type="evidence" value="ECO:0007669"/>
    <property type="project" value="InterPro"/>
</dbReference>
<dbReference type="InterPro" id="IPR015943">
    <property type="entry name" value="WD40/YVTN_repeat-like_dom_sf"/>
</dbReference>
<accession>A0A2S8GU53</accession>
<dbReference type="OrthoDB" id="287712at2"/>
<sequence>MRGLLFCCLLIALPLTTPIAAREWNAREGGFSVQAELLDVRDGAVVLKRDDNGKEISVPLDKLSLEDVRYVHAELARLTNAINGGGSATMPAPAASTPDSSFSPPRAPTSEPSTPATPATAPSTSSFAAPAAAATDALLQKDENGYPITPRANVTAPPVVAESNGQWQASADPNPLLFTLPAEKKVKARSPKNSGLMQPQFAEHPSQFVFLEESGRKFYAFHLPTLKVVGNIELESFSSYEKAFSADGRYFAVSRQSGYPPLLEVDIWSFATGKVVQSFRFKDEARSIEALRFAGTDRIVMVKGGTNLLECFDIKSGQKLCEAKVPSINNGESLAVSPGGSFAAVFNSNNKKAELYDLRSGAEVGVVGGENELPKYASLLQLSFSPDGEELLLFCRPLAKRHLSVWSMRTGERVIDLNFDDDPTKAVLSGGSSVSYRGRPVEWRPDRSGWLFSGRVLVERGATNVVWADRESPTSYDAGAPRRFVDNDRILAFLPDGPLESTMSLLTISNDDIAATRDLIASGGTAVDYGLPALTQPKFGQVREIDDNNQWTYQPDVAPQTPEANLKNSIKIKATQAQLASLDLCRAGNYAVIGLAETDSKQRLTGLNMFDPQYFELVSLADGQAVHRLALPAAATLRAVAATGDWGAFDLKKGNDRVDVYDLTSGKSVAAFRPFEADGPKVVGMAFGSKREHLWIMDDDGELTQWKLPDCQAVARHSFRKGARIHSSPSGRTLCVISQDSIDMFDADAATMLGTLAAPTAGRNNNASYIAFSDDGRRLAMSRNGLGVQKIILWDLVGNNVAHMFDIPFFGYGISWSSDIELLVDVIATNPGVAGVPRHLVAVDLPSERVGWHYLITNNGRHGFRGSDGRHWYVSGDAGRSDSMLRGVTLPQRDDMALIGNLQRLPPVLGPGSSVDIRVIGGIPAFDPKRPNVMQEVQDAIKRRATDLGYRVQPGADFVLTVNASEAGTSESVNVREIGNRLATTTIPITEITTTAKLTDRQGKEVWSATNKVRTSVGIINTIPQGVSLTDYFRRNQWTSATGWMMGVPLPEIILDPAASVGVGISTLSPAGCQQQKTMPPINKSADKAI</sequence>
<dbReference type="Gene3D" id="2.130.10.10">
    <property type="entry name" value="YVTN repeat-like/Quinoprotein amine dehydrogenase"/>
    <property type="match status" value="2"/>
</dbReference>
<dbReference type="GO" id="GO:0043130">
    <property type="term" value="F:ubiquitin binding"/>
    <property type="evidence" value="ECO:0007669"/>
    <property type="project" value="InterPro"/>
</dbReference>
<dbReference type="RefSeq" id="WP_105333478.1">
    <property type="nucleotide sequence ID" value="NZ_PUHZ01000002.1"/>
</dbReference>
<dbReference type="PANTHER" id="PTHR47197:SF3">
    <property type="entry name" value="DIHYDRO-HEME D1 DEHYDROGENASE"/>
    <property type="match status" value="1"/>
</dbReference>
<dbReference type="Gene3D" id="2.30.30.700">
    <property type="entry name" value="SLA1 homology domain 1"/>
    <property type="match status" value="1"/>
</dbReference>
<feature type="chain" id="PRO_5015584568" description="SLA1 homology domain-containing protein" evidence="2">
    <location>
        <begin position="21"/>
        <end position="1090"/>
    </location>
</feature>
<dbReference type="PANTHER" id="PTHR47197">
    <property type="entry name" value="PROTEIN NIRF"/>
    <property type="match status" value="1"/>
</dbReference>
<gene>
    <name evidence="4" type="ORF">C5Y93_00755</name>
</gene>
<keyword evidence="2" id="KW-0732">Signal</keyword>
<feature type="signal peptide" evidence="2">
    <location>
        <begin position="1"/>
        <end position="20"/>
    </location>
</feature>
<name>A0A2S8GU53_9BACT</name>
<dbReference type="Pfam" id="PF03983">
    <property type="entry name" value="SHD1"/>
    <property type="match status" value="1"/>
</dbReference>
<dbReference type="InterPro" id="IPR051200">
    <property type="entry name" value="Host-pathogen_enzymatic-act"/>
</dbReference>
<dbReference type="SUPFAM" id="SSF69322">
    <property type="entry name" value="Tricorn protease domain 2"/>
    <property type="match status" value="1"/>
</dbReference>
<dbReference type="EMBL" id="PUHZ01000002">
    <property type="protein sequence ID" value="PQO47949.1"/>
    <property type="molecule type" value="Genomic_DNA"/>
</dbReference>
<comment type="caution">
    <text evidence="4">The sequence shown here is derived from an EMBL/GenBank/DDBJ whole genome shotgun (WGS) entry which is preliminary data.</text>
</comment>
<dbReference type="GO" id="GO:0030674">
    <property type="term" value="F:protein-macromolecule adaptor activity"/>
    <property type="evidence" value="ECO:0007669"/>
    <property type="project" value="InterPro"/>
</dbReference>
<feature type="compositionally biased region" description="Low complexity" evidence="1">
    <location>
        <begin position="88"/>
        <end position="132"/>
    </location>
</feature>
<evidence type="ECO:0000313" key="5">
    <source>
        <dbReference type="Proteomes" id="UP000237819"/>
    </source>
</evidence>
<dbReference type="Proteomes" id="UP000237819">
    <property type="component" value="Unassembled WGS sequence"/>
</dbReference>
<dbReference type="AlphaFoldDB" id="A0A2S8GU53"/>
<feature type="region of interest" description="Disordered" evidence="1">
    <location>
        <begin position="82"/>
        <end position="132"/>
    </location>
</feature>
<dbReference type="InterPro" id="IPR007131">
    <property type="entry name" value="SHD1"/>
</dbReference>
<reference evidence="4 5" key="1">
    <citation type="submission" date="2018-02" db="EMBL/GenBank/DDBJ databases">
        <title>Comparative genomes isolates from brazilian mangrove.</title>
        <authorList>
            <person name="Araujo J.E."/>
            <person name="Taketani R.G."/>
            <person name="Silva M.C.P."/>
            <person name="Loureco M.V."/>
            <person name="Andreote F.D."/>
        </authorList>
    </citation>
    <scope>NUCLEOTIDE SEQUENCE [LARGE SCALE GENOMIC DNA]</scope>
    <source>
        <strain evidence="4 5">Nap-Phe MGV</strain>
    </source>
</reference>
<proteinExistence type="predicted"/>
<dbReference type="SUPFAM" id="SSF82171">
    <property type="entry name" value="DPP6 N-terminal domain-like"/>
    <property type="match status" value="1"/>
</dbReference>